<organism evidence="1">
    <name type="scientific">bioreactor metagenome</name>
    <dbReference type="NCBI Taxonomy" id="1076179"/>
    <lineage>
        <taxon>unclassified sequences</taxon>
        <taxon>metagenomes</taxon>
        <taxon>ecological metagenomes</taxon>
    </lineage>
</organism>
<gene>
    <name evidence="1" type="ORF">SDC9_212398</name>
</gene>
<sequence length="50" mass="5148">MQIGRIHITVGKGAGGGKVNEGGGNGGFARAALSTEDQKLFHRHTPASIF</sequence>
<reference evidence="1" key="1">
    <citation type="submission" date="2019-08" db="EMBL/GenBank/DDBJ databases">
        <authorList>
            <person name="Kucharzyk K."/>
            <person name="Murdoch R.W."/>
            <person name="Higgins S."/>
            <person name="Loffler F."/>
        </authorList>
    </citation>
    <scope>NUCLEOTIDE SEQUENCE</scope>
</reference>
<dbReference type="EMBL" id="VSSQ01145752">
    <property type="protein sequence ID" value="MPN64622.1"/>
    <property type="molecule type" value="Genomic_DNA"/>
</dbReference>
<comment type="caution">
    <text evidence="1">The sequence shown here is derived from an EMBL/GenBank/DDBJ whole genome shotgun (WGS) entry which is preliminary data.</text>
</comment>
<accession>A0A645JMV3</accession>
<proteinExistence type="predicted"/>
<protein>
    <submittedName>
        <fullName evidence="1">Uncharacterized protein</fullName>
    </submittedName>
</protein>
<dbReference type="AlphaFoldDB" id="A0A645JMV3"/>
<name>A0A645JMV3_9ZZZZ</name>
<evidence type="ECO:0000313" key="1">
    <source>
        <dbReference type="EMBL" id="MPN64622.1"/>
    </source>
</evidence>